<keyword evidence="2 4" id="KW-0444">Lipid biosynthesis</keyword>
<comment type="function">
    <text evidence="4">Catalyzes the reduction of fatty acyl-CoA to fatty alcohols.</text>
</comment>
<protein>
    <recommendedName>
        <fullName evidence="4">Fatty acyl-CoA reductase</fullName>
        <ecNumber evidence="4">1.2.1.84</ecNumber>
    </recommendedName>
</protein>
<evidence type="ECO:0000313" key="8">
    <source>
        <dbReference type="Proteomes" id="UP001107558"/>
    </source>
</evidence>
<evidence type="ECO:0000256" key="4">
    <source>
        <dbReference type="RuleBase" id="RU363097"/>
    </source>
</evidence>
<keyword evidence="4" id="KW-0560">Oxidoreductase</keyword>
<dbReference type="Pfam" id="PF07993">
    <property type="entry name" value="NAD_binding_4"/>
    <property type="match status" value="1"/>
</dbReference>
<dbReference type="PANTHER" id="PTHR11011">
    <property type="entry name" value="MALE STERILITY PROTEIN 2-RELATED"/>
    <property type="match status" value="1"/>
</dbReference>
<sequence>MARKTKKLDAYVHVSTCYANWFIYNMEEIFYEPKYDPNEVLEMCRTLNNEELRKKIPTLSPHLNTYTFTKSLSEYLISKEGLDLPIAIVRPSIAVTSSLKEPFPGWIDNWGGTTPHVYMAAKGLVRNLQMRKDVICDAIPADFVINMILATGWKIGTDKNSKNSLPIIYNCSTSSINPILFKDFYLGCTENGKKYPHSDVLWYPKLIMRNSVLSENLSVLIYQKIPSYIGDFVLRISGKKPRFVLNTQLVFQSKNPTKLANSMNHKDLKEFDFNVKKIDWKKYIDIYHLGMRKYLGKDNSENFDELRRKVERLKYARYLMTGSLLIGSFFFLHSNQNSIENAKYPNMIKKEIEQKHFL</sequence>
<keyword evidence="3 4" id="KW-0443">Lipid metabolism</keyword>
<dbReference type="Proteomes" id="UP001107558">
    <property type="component" value="Chromosome 4"/>
</dbReference>
<dbReference type="CDD" id="cd09071">
    <property type="entry name" value="FAR_C"/>
    <property type="match status" value="1"/>
</dbReference>
<comment type="similarity">
    <text evidence="1 4">Belongs to the fatty acyl-CoA reductase family.</text>
</comment>
<dbReference type="GO" id="GO:0005777">
    <property type="term" value="C:peroxisome"/>
    <property type="evidence" value="ECO:0007669"/>
    <property type="project" value="TreeGrafter"/>
</dbReference>
<evidence type="ECO:0000256" key="1">
    <source>
        <dbReference type="ARBA" id="ARBA00005928"/>
    </source>
</evidence>
<dbReference type="AlphaFoldDB" id="A0A9J6BC54"/>
<dbReference type="InterPro" id="IPR013120">
    <property type="entry name" value="FAR_NAD-bd"/>
</dbReference>
<comment type="caution">
    <text evidence="7">The sequence shown here is derived from an EMBL/GenBank/DDBJ whole genome shotgun (WGS) entry which is preliminary data.</text>
</comment>
<evidence type="ECO:0000256" key="3">
    <source>
        <dbReference type="ARBA" id="ARBA00023098"/>
    </source>
</evidence>
<feature type="domain" description="Fatty acyl-CoA reductase C-terminal" evidence="5">
    <location>
        <begin position="246"/>
        <end position="298"/>
    </location>
</feature>
<dbReference type="EC" id="1.2.1.84" evidence="4"/>
<dbReference type="InterPro" id="IPR033640">
    <property type="entry name" value="FAR_C"/>
</dbReference>
<dbReference type="GO" id="GO:0035336">
    <property type="term" value="P:long-chain fatty-acyl-CoA metabolic process"/>
    <property type="evidence" value="ECO:0007669"/>
    <property type="project" value="TreeGrafter"/>
</dbReference>
<organism evidence="7 8">
    <name type="scientific">Polypedilum vanderplanki</name>
    <name type="common">Sleeping chironomid midge</name>
    <dbReference type="NCBI Taxonomy" id="319348"/>
    <lineage>
        <taxon>Eukaryota</taxon>
        <taxon>Metazoa</taxon>
        <taxon>Ecdysozoa</taxon>
        <taxon>Arthropoda</taxon>
        <taxon>Hexapoda</taxon>
        <taxon>Insecta</taxon>
        <taxon>Pterygota</taxon>
        <taxon>Neoptera</taxon>
        <taxon>Endopterygota</taxon>
        <taxon>Diptera</taxon>
        <taxon>Nematocera</taxon>
        <taxon>Chironomoidea</taxon>
        <taxon>Chironomidae</taxon>
        <taxon>Chironominae</taxon>
        <taxon>Polypedilum</taxon>
        <taxon>Polypedilum</taxon>
    </lineage>
</organism>
<dbReference type="OrthoDB" id="429813at2759"/>
<feature type="domain" description="Thioester reductase (TE)" evidence="6">
    <location>
        <begin position="1"/>
        <end position="148"/>
    </location>
</feature>
<comment type="catalytic activity">
    <reaction evidence="4">
        <text>a long-chain fatty acyl-CoA + 2 NADPH + 2 H(+) = a long-chain primary fatty alcohol + 2 NADP(+) + CoA</text>
        <dbReference type="Rhea" id="RHEA:52716"/>
        <dbReference type="ChEBI" id="CHEBI:15378"/>
        <dbReference type="ChEBI" id="CHEBI:57287"/>
        <dbReference type="ChEBI" id="CHEBI:57783"/>
        <dbReference type="ChEBI" id="CHEBI:58349"/>
        <dbReference type="ChEBI" id="CHEBI:77396"/>
        <dbReference type="ChEBI" id="CHEBI:83139"/>
        <dbReference type="EC" id="1.2.1.84"/>
    </reaction>
</comment>
<gene>
    <name evidence="7" type="ORF">PVAND_015429</name>
</gene>
<dbReference type="Gene3D" id="3.40.50.720">
    <property type="entry name" value="NAD(P)-binding Rossmann-like Domain"/>
    <property type="match status" value="1"/>
</dbReference>
<dbReference type="Pfam" id="PF03015">
    <property type="entry name" value="Sterile"/>
    <property type="match status" value="1"/>
</dbReference>
<reference evidence="7" key="1">
    <citation type="submission" date="2021-03" db="EMBL/GenBank/DDBJ databases">
        <title>Chromosome level genome of the anhydrobiotic midge Polypedilum vanderplanki.</title>
        <authorList>
            <person name="Yoshida Y."/>
            <person name="Kikawada T."/>
            <person name="Gusev O."/>
        </authorList>
    </citation>
    <scope>NUCLEOTIDE SEQUENCE</scope>
    <source>
        <strain evidence="7">NIAS01</strain>
        <tissue evidence="7">Whole body or cell culture</tissue>
    </source>
</reference>
<accession>A0A9J6BC54</accession>
<dbReference type="InterPro" id="IPR026055">
    <property type="entry name" value="FAR"/>
</dbReference>
<dbReference type="GO" id="GO:0102965">
    <property type="term" value="F:alcohol-forming long-chain fatty acyl-CoA reductase activity"/>
    <property type="evidence" value="ECO:0007669"/>
    <property type="project" value="UniProtKB-EC"/>
</dbReference>
<dbReference type="PANTHER" id="PTHR11011:SF116">
    <property type="entry name" value="FATTY ACYL-COA REDUCTASE CG5065-RELATED"/>
    <property type="match status" value="1"/>
</dbReference>
<name>A0A9J6BC54_POLVA</name>
<dbReference type="EMBL" id="JADBJN010000004">
    <property type="protein sequence ID" value="KAG5667449.1"/>
    <property type="molecule type" value="Genomic_DNA"/>
</dbReference>
<evidence type="ECO:0000256" key="2">
    <source>
        <dbReference type="ARBA" id="ARBA00022516"/>
    </source>
</evidence>
<keyword evidence="4" id="KW-0521">NADP</keyword>
<keyword evidence="8" id="KW-1185">Reference proteome</keyword>
<evidence type="ECO:0000259" key="6">
    <source>
        <dbReference type="Pfam" id="PF07993"/>
    </source>
</evidence>
<evidence type="ECO:0000313" key="7">
    <source>
        <dbReference type="EMBL" id="KAG5667449.1"/>
    </source>
</evidence>
<evidence type="ECO:0000259" key="5">
    <source>
        <dbReference type="Pfam" id="PF03015"/>
    </source>
</evidence>
<dbReference type="GO" id="GO:0080019">
    <property type="term" value="F:alcohol-forming very long-chain fatty acyl-CoA reductase activity"/>
    <property type="evidence" value="ECO:0007669"/>
    <property type="project" value="InterPro"/>
</dbReference>
<proteinExistence type="inferred from homology"/>